<reference evidence="1 2" key="1">
    <citation type="submission" date="2019-04" db="EMBL/GenBank/DDBJ databases">
        <title>Genome sequencing of Clostridium botulinum Groups I-IV and Clostridium butyricum.</title>
        <authorList>
            <person name="Brunt J."/>
            <person name="Van Vliet A.H.M."/>
            <person name="Stringer S.C."/>
            <person name="Carter A.T."/>
            <person name="Peck M.W."/>
        </authorList>
    </citation>
    <scope>NUCLEOTIDE SEQUENCE [LARGE SCALE GENOMIC DNA]</scope>
    <source>
        <strain evidence="1 2">IFR 18/037</strain>
    </source>
</reference>
<dbReference type="Gene3D" id="2.60.120.920">
    <property type="match status" value="1"/>
</dbReference>
<name>A0A6B4G1D3_CLOBO</name>
<organism evidence="1 2">
    <name type="scientific">Clostridium botulinum</name>
    <dbReference type="NCBI Taxonomy" id="1491"/>
    <lineage>
        <taxon>Bacteria</taxon>
        <taxon>Bacillati</taxon>
        <taxon>Bacillota</taxon>
        <taxon>Clostridia</taxon>
        <taxon>Eubacteriales</taxon>
        <taxon>Clostridiaceae</taxon>
        <taxon>Clostridium</taxon>
    </lineage>
</organism>
<comment type="caution">
    <text evidence="1">The sequence shown here is derived from an EMBL/GenBank/DDBJ whole genome shotgun (WGS) entry which is preliminary data.</text>
</comment>
<dbReference type="Proteomes" id="UP000478995">
    <property type="component" value="Unassembled WGS sequence"/>
</dbReference>
<dbReference type="SUPFAM" id="SSF49899">
    <property type="entry name" value="Concanavalin A-like lectins/glucanases"/>
    <property type="match status" value="1"/>
</dbReference>
<sequence length="447" mass="51355">MATIGEQLLQPESGWIRYDDTDKNISYIGNEWKTDYDSHYSNTVGDKICFNFVGSKIRILVFTNNSHSKDVKIKINNIVYSYVEYIYPITPASLVLVFEKEMPSFKEYSAEIYIERKTDNQYGWFGLDSIDIDENGKLKPYNPNLSSIITWSPNDKTTNYTLSNNNLTASLSKTPPYEYHGIKATKFITNGKFYAEFLVNDMPNVCTLGLATYEASLSGYTSISQFPSNIKTSVINATENTFIGMAFDLDNHVINFYINGVLDINSTIILEKKVYTVIMINNNGENKGGTITANFGATPFNIVNSNKSTWNKLVNVGYKPYDIYNANWEWRVSKYFLKQNNNYYSINNNYIDLGKINNDEELNNLIDEYGYNDLSILTKELNTKKVPTKLENDYYKSFDINLNDIKDSISLIEENDKKYIEYGCGNYKISDEIKKFNNGKFEVLIKE</sequence>
<evidence type="ECO:0000313" key="2">
    <source>
        <dbReference type="Proteomes" id="UP000478995"/>
    </source>
</evidence>
<dbReference type="InterPro" id="IPR043136">
    <property type="entry name" value="B30.2/SPRY_sf"/>
</dbReference>
<protein>
    <submittedName>
        <fullName evidence="1">Cell adhesion protein</fullName>
    </submittedName>
</protein>
<dbReference type="Gene3D" id="2.60.120.260">
    <property type="entry name" value="Galactose-binding domain-like"/>
    <property type="match status" value="1"/>
</dbReference>
<dbReference type="RefSeq" id="WP_061315813.1">
    <property type="nucleotide sequence ID" value="NZ_CP022395.1"/>
</dbReference>
<evidence type="ECO:0000313" key="1">
    <source>
        <dbReference type="EMBL" id="NFG17031.1"/>
    </source>
</evidence>
<proteinExistence type="predicted"/>
<accession>A0A6B4G1D3</accession>
<dbReference type="InterPro" id="IPR013320">
    <property type="entry name" value="ConA-like_dom_sf"/>
</dbReference>
<gene>
    <name evidence="1" type="ORF">FC794_09540</name>
</gene>
<dbReference type="EMBL" id="SWOY01000002">
    <property type="protein sequence ID" value="NFG17031.1"/>
    <property type="molecule type" value="Genomic_DNA"/>
</dbReference>
<dbReference type="AlphaFoldDB" id="A0A6B4G1D3"/>